<feature type="region of interest" description="Disordered" evidence="5">
    <location>
        <begin position="487"/>
        <end position="531"/>
    </location>
</feature>
<dbReference type="EMBL" id="JAWCUI010000039">
    <property type="protein sequence ID" value="KAL1893171.1"/>
    <property type="molecule type" value="Genomic_DNA"/>
</dbReference>
<sequence length="900" mass="97412">MESAFSRNRQRLAARDGYDVAFCHNCFHEWYLNEGATSPPPPCPRCEAEVVEIVEDNDNDPRGYQQPGPLPMFAEVLMGLSGLGSLARPGSRSESQMSDAGYDNHIDRNHDGRDRNAPYDPFSNPGDTLHHDDVDDALDDDMYSDPDEADIEEEEYHGPNNVYMYRSTQHFDPGDPDEEPPTGPSLPQLGLRSFLPHMRTQGQQNHHQQPPPREPPREPQPVPQREPQDPPRRAPAADPADPRAILNTFMQMMHGLGDGNRTGSSGPETLFSGGGNGNGNGNTTTRRHQTTTINTNFGTTSFTIATGPLQPNAAGNFNAVFANIMGNVGPPNVDAQNQGQNQDPNRQRGPGANGSNGTLPPFSDALQNLLAMIMGQGATAAYNGDAVHSDEALDRIITMLMENGRGPTGAPPAAQSALDELERKKVDAKMLEPDGHAECTICITEVQLDEEVLYLPCKHWFHEECVVTWLRQHNTCPVCRHALAPATNTANSSNNTSNNRSNPVPGAAPPAGGDQAEQQQQPPQPQHRPISDFLRNHRLNTSQHMTDHLRFHQEQVNRARLNAIRAAANRPTDPGPVPGSNSNNGTRPIPDLHLNPFPPGTFGGGSASPFGTASPFNTGSPFNAGSPFQQPSPSPTPSAVHTPASSSSHNASHYRSSRVPEREAAAERERRRRDSHSPTASNNASIRMRFTNSSSSQSQTQSQTDRLREQREQQQQQREQREQQQREQREHQEHIDAWMDYDEFPSAASAFSTRNRQRSSQSGQANSGQTQTQSGSGSNGAGHYFWYSSMGPTHTGMPNAGESNTGASNNTDPSPGGTYDGSSDRNSANTAHINIQLPGLSTMFSNSSHGGDPSSGGNESGPASNANNAGNSNSNGGGGFFSSLFRGFGSGNTSNARRRS</sequence>
<feature type="compositionally biased region" description="Polar residues" evidence="5">
    <location>
        <begin position="334"/>
        <end position="344"/>
    </location>
</feature>
<feature type="region of interest" description="Disordered" evidence="5">
    <location>
        <begin position="750"/>
        <end position="828"/>
    </location>
</feature>
<protein>
    <recommendedName>
        <fullName evidence="6">RING-type domain-containing protein</fullName>
    </recommendedName>
</protein>
<dbReference type="InterPro" id="IPR001841">
    <property type="entry name" value="Znf_RING"/>
</dbReference>
<dbReference type="Proteomes" id="UP001583186">
    <property type="component" value="Unassembled WGS sequence"/>
</dbReference>
<feature type="region of interest" description="Disordered" evidence="5">
    <location>
        <begin position="567"/>
        <end position="732"/>
    </location>
</feature>
<reference evidence="7 8" key="1">
    <citation type="journal article" date="2024" name="IMA Fungus">
        <title>IMA Genome - F19 : A genome assembly and annotation guide to empower mycologists, including annotated draft genome sequences of Ceratocystis pirilliformis, Diaporthe australafricana, Fusarium ophioides, Paecilomyces lecythidis, and Sporothrix stenoceras.</title>
        <authorList>
            <person name="Aylward J."/>
            <person name="Wilson A.M."/>
            <person name="Visagie C.M."/>
            <person name="Spraker J."/>
            <person name="Barnes I."/>
            <person name="Buitendag C."/>
            <person name="Ceriani C."/>
            <person name="Del Mar Angel L."/>
            <person name="du Plessis D."/>
            <person name="Fuchs T."/>
            <person name="Gasser K."/>
            <person name="Kramer D."/>
            <person name="Li W."/>
            <person name="Munsamy K."/>
            <person name="Piso A."/>
            <person name="Price J.L."/>
            <person name="Sonnekus B."/>
            <person name="Thomas C."/>
            <person name="van der Nest A."/>
            <person name="van Dijk A."/>
            <person name="van Heerden A."/>
            <person name="van Vuuren N."/>
            <person name="Yilmaz N."/>
            <person name="Duong T.A."/>
            <person name="van der Merwe N.A."/>
            <person name="Wingfield M.J."/>
            <person name="Wingfield B.D."/>
        </authorList>
    </citation>
    <scope>NUCLEOTIDE SEQUENCE [LARGE SCALE GENOMIC DNA]</scope>
    <source>
        <strain evidence="7 8">CMW 5346</strain>
    </source>
</reference>
<comment type="caution">
    <text evidence="7">The sequence shown here is derived from an EMBL/GenBank/DDBJ whole genome shotgun (WGS) entry which is preliminary data.</text>
</comment>
<evidence type="ECO:0000256" key="4">
    <source>
        <dbReference type="PROSITE-ProRule" id="PRU00175"/>
    </source>
</evidence>
<feature type="compositionally biased region" description="Pro residues" evidence="5">
    <location>
        <begin position="209"/>
        <end position="224"/>
    </location>
</feature>
<evidence type="ECO:0000259" key="6">
    <source>
        <dbReference type="PROSITE" id="PS50089"/>
    </source>
</evidence>
<evidence type="ECO:0000256" key="1">
    <source>
        <dbReference type="ARBA" id="ARBA00022723"/>
    </source>
</evidence>
<feature type="compositionally biased region" description="Low complexity" evidence="5">
    <location>
        <begin position="693"/>
        <end position="704"/>
    </location>
</feature>
<feature type="compositionally biased region" description="Low complexity" evidence="5">
    <location>
        <begin position="752"/>
        <end position="776"/>
    </location>
</feature>
<dbReference type="PANTHER" id="PTHR15710">
    <property type="entry name" value="E3 UBIQUITIN-PROTEIN LIGASE PRAJA"/>
    <property type="match status" value="1"/>
</dbReference>
<accession>A0ABR3YZ51</accession>
<feature type="compositionally biased region" description="Polar residues" evidence="5">
    <location>
        <begin position="801"/>
        <end position="813"/>
    </location>
</feature>
<dbReference type="SUPFAM" id="SSF57850">
    <property type="entry name" value="RING/U-box"/>
    <property type="match status" value="1"/>
</dbReference>
<evidence type="ECO:0000256" key="2">
    <source>
        <dbReference type="ARBA" id="ARBA00022771"/>
    </source>
</evidence>
<feature type="region of interest" description="Disordered" evidence="5">
    <location>
        <begin position="329"/>
        <end position="361"/>
    </location>
</feature>
<feature type="compositionally biased region" description="Polar residues" evidence="5">
    <location>
        <begin position="609"/>
        <end position="623"/>
    </location>
</feature>
<feature type="compositionally biased region" description="Low complexity" evidence="5">
    <location>
        <begin position="855"/>
        <end position="874"/>
    </location>
</feature>
<evidence type="ECO:0000313" key="7">
    <source>
        <dbReference type="EMBL" id="KAL1893171.1"/>
    </source>
</evidence>
<dbReference type="SMART" id="SM00184">
    <property type="entry name" value="RING"/>
    <property type="match status" value="1"/>
</dbReference>
<feature type="compositionally biased region" description="Basic and acidic residues" evidence="5">
    <location>
        <begin position="658"/>
        <end position="669"/>
    </location>
</feature>
<dbReference type="Pfam" id="PF13639">
    <property type="entry name" value="zf-RING_2"/>
    <property type="match status" value="1"/>
</dbReference>
<keyword evidence="1" id="KW-0479">Metal-binding</keyword>
<dbReference type="PROSITE" id="PS50089">
    <property type="entry name" value="ZF_RING_2"/>
    <property type="match status" value="1"/>
</dbReference>
<organism evidence="7 8">
    <name type="scientific">Sporothrix stenoceras</name>
    <dbReference type="NCBI Taxonomy" id="5173"/>
    <lineage>
        <taxon>Eukaryota</taxon>
        <taxon>Fungi</taxon>
        <taxon>Dikarya</taxon>
        <taxon>Ascomycota</taxon>
        <taxon>Pezizomycotina</taxon>
        <taxon>Sordariomycetes</taxon>
        <taxon>Sordariomycetidae</taxon>
        <taxon>Ophiostomatales</taxon>
        <taxon>Ophiostomataceae</taxon>
        <taxon>Sporothrix</taxon>
    </lineage>
</organism>
<dbReference type="InterPro" id="IPR013083">
    <property type="entry name" value="Znf_RING/FYVE/PHD"/>
</dbReference>
<feature type="compositionally biased region" description="Low complexity" evidence="5">
    <location>
        <begin position="644"/>
        <end position="654"/>
    </location>
</feature>
<keyword evidence="8" id="KW-1185">Reference proteome</keyword>
<evidence type="ECO:0000256" key="5">
    <source>
        <dbReference type="SAM" id="MobiDB-lite"/>
    </source>
</evidence>
<proteinExistence type="predicted"/>
<gene>
    <name evidence="7" type="ORF">Sste5346_006603</name>
</gene>
<feature type="compositionally biased region" description="Basic and acidic residues" evidence="5">
    <location>
        <begin position="102"/>
        <end position="117"/>
    </location>
</feature>
<feature type="region of interest" description="Disordered" evidence="5">
    <location>
        <begin position="841"/>
        <end position="900"/>
    </location>
</feature>
<keyword evidence="3" id="KW-0862">Zinc</keyword>
<feature type="region of interest" description="Disordered" evidence="5">
    <location>
        <begin position="254"/>
        <end position="287"/>
    </location>
</feature>
<dbReference type="PANTHER" id="PTHR15710:SF228">
    <property type="entry name" value="FINGER DOMAIN PROTEIN, PUTATIVE-RELATED"/>
    <property type="match status" value="1"/>
</dbReference>
<keyword evidence="2 4" id="KW-0863">Zinc-finger</keyword>
<evidence type="ECO:0000313" key="8">
    <source>
        <dbReference type="Proteomes" id="UP001583186"/>
    </source>
</evidence>
<feature type="compositionally biased region" description="Basic and acidic residues" evidence="5">
    <location>
        <begin position="705"/>
        <end position="732"/>
    </location>
</feature>
<evidence type="ECO:0000256" key="3">
    <source>
        <dbReference type="ARBA" id="ARBA00022833"/>
    </source>
</evidence>
<dbReference type="Gene3D" id="3.30.40.10">
    <property type="entry name" value="Zinc/RING finger domain, C3HC4 (zinc finger)"/>
    <property type="match status" value="1"/>
</dbReference>
<feature type="region of interest" description="Disordered" evidence="5">
    <location>
        <begin position="85"/>
        <end position="145"/>
    </location>
</feature>
<feature type="domain" description="RING-type" evidence="6">
    <location>
        <begin position="439"/>
        <end position="480"/>
    </location>
</feature>
<feature type="compositionally biased region" description="Low complexity" evidence="5">
    <location>
        <begin position="487"/>
        <end position="521"/>
    </location>
</feature>
<feature type="compositionally biased region" description="Acidic residues" evidence="5">
    <location>
        <begin position="134"/>
        <end position="145"/>
    </location>
</feature>
<feature type="region of interest" description="Disordered" evidence="5">
    <location>
        <begin position="164"/>
        <end position="240"/>
    </location>
</feature>
<name>A0ABR3YZ51_9PEZI</name>